<dbReference type="AlphaFoldDB" id="A0A8R1XUX8"/>
<name>A0A8R1XUX8_ONCVO</name>
<reference evidence="1" key="2">
    <citation type="submission" date="2022-06" db="UniProtKB">
        <authorList>
            <consortium name="EnsemblMetazoa"/>
        </authorList>
    </citation>
    <scope>IDENTIFICATION</scope>
</reference>
<dbReference type="EMBL" id="CMVM020000075">
    <property type="status" value="NOT_ANNOTATED_CDS"/>
    <property type="molecule type" value="Genomic_DNA"/>
</dbReference>
<evidence type="ECO:0000313" key="2">
    <source>
        <dbReference type="Proteomes" id="UP000024404"/>
    </source>
</evidence>
<keyword evidence="2" id="KW-1185">Reference proteome</keyword>
<sequence length="64" mass="7915">MKKPEDQYRISRSLALFIYHYDDLRYFLTLKSHKLFQHHASDRKQRLNKHLNVIKIKRRSECEA</sequence>
<evidence type="ECO:0000313" key="1">
    <source>
        <dbReference type="EnsemblMetazoa" id="OVOC2722.1"/>
    </source>
</evidence>
<accession>A0A8R1XUX8</accession>
<dbReference type="EnsemblMetazoa" id="OVOC2722.1">
    <property type="protein sequence ID" value="OVOC2722.1"/>
    <property type="gene ID" value="WBGene00239531"/>
</dbReference>
<proteinExistence type="predicted"/>
<dbReference type="Proteomes" id="UP000024404">
    <property type="component" value="Unassembled WGS sequence"/>
</dbReference>
<protein>
    <submittedName>
        <fullName evidence="1">Uncharacterized protein</fullName>
    </submittedName>
</protein>
<organism evidence="1 2">
    <name type="scientific">Onchocerca volvulus</name>
    <dbReference type="NCBI Taxonomy" id="6282"/>
    <lineage>
        <taxon>Eukaryota</taxon>
        <taxon>Metazoa</taxon>
        <taxon>Ecdysozoa</taxon>
        <taxon>Nematoda</taxon>
        <taxon>Chromadorea</taxon>
        <taxon>Rhabditida</taxon>
        <taxon>Spirurina</taxon>
        <taxon>Spiruromorpha</taxon>
        <taxon>Filarioidea</taxon>
        <taxon>Onchocercidae</taxon>
        <taxon>Onchocerca</taxon>
    </lineage>
</organism>
<reference evidence="2" key="1">
    <citation type="submission" date="2013-10" db="EMBL/GenBank/DDBJ databases">
        <title>Genome sequencing of Onchocerca volvulus.</title>
        <authorList>
            <person name="Cotton J."/>
            <person name="Tsai J."/>
            <person name="Stanley E."/>
            <person name="Tracey A."/>
            <person name="Holroyd N."/>
            <person name="Lustigman S."/>
            <person name="Berriman M."/>
        </authorList>
    </citation>
    <scope>NUCLEOTIDE SEQUENCE</scope>
</reference>